<dbReference type="HOGENOM" id="CLU_1748781_0_0_4"/>
<evidence type="ECO:0000256" key="1">
    <source>
        <dbReference type="SAM" id="SignalP"/>
    </source>
</evidence>
<dbReference type="KEGG" id="tmz:Tmz1t_4054"/>
<gene>
    <name evidence="2" type="ordered locus">Tmz1t_4054</name>
</gene>
<evidence type="ECO:0000313" key="3">
    <source>
        <dbReference type="Proteomes" id="UP000002186"/>
    </source>
</evidence>
<dbReference type="RefSeq" id="WP_004322389.1">
    <property type="nucleotide sequence ID" value="NC_011662.2"/>
</dbReference>
<protein>
    <recommendedName>
        <fullName evidence="4">Signal recognition particle protein</fullName>
    </recommendedName>
</protein>
<dbReference type="AlphaFoldDB" id="C4K9C1"/>
<organism evidence="2 3">
    <name type="scientific">Thauera aminoaromatica</name>
    <dbReference type="NCBI Taxonomy" id="164330"/>
    <lineage>
        <taxon>Bacteria</taxon>
        <taxon>Pseudomonadati</taxon>
        <taxon>Pseudomonadota</taxon>
        <taxon>Betaproteobacteria</taxon>
        <taxon>Rhodocyclales</taxon>
        <taxon>Zoogloeaceae</taxon>
        <taxon>Thauera</taxon>
    </lineage>
</organism>
<reference evidence="3" key="1">
    <citation type="submission" date="2009-05" db="EMBL/GenBank/DDBJ databases">
        <title>Complete sequence of chromosome of Thauera sp. MZ1T.</title>
        <authorList>
            <consortium name="US DOE Joint Genome Institute"/>
            <person name="Lucas S."/>
            <person name="Copeland A."/>
            <person name="Lapidus A."/>
            <person name="Glavina del Rio T."/>
            <person name="Dalin E."/>
            <person name="Tice H."/>
            <person name="Bruce D."/>
            <person name="Goodwin L."/>
            <person name="Pitluck S."/>
            <person name="Sims D."/>
            <person name="Brettin T."/>
            <person name="Detter J.C."/>
            <person name="Han C."/>
            <person name="Larimer F."/>
            <person name="Land M."/>
            <person name="Hauser L."/>
            <person name="Kyrpides N."/>
            <person name="Mikhailova N."/>
            <person name="Sayler G.S."/>
        </authorList>
    </citation>
    <scope>NUCLEOTIDE SEQUENCE [LARGE SCALE GENOMIC DNA]</scope>
    <source>
        <strain evidence="3">MZ1T</strain>
    </source>
</reference>
<keyword evidence="1" id="KW-0732">Signal</keyword>
<keyword evidence="3" id="KW-1185">Reference proteome</keyword>
<reference evidence="2 3" key="2">
    <citation type="journal article" date="2012" name="Stand. Genomic Sci.">
        <title>Complete genome sequence of Thauera aminoaromatica strain MZ1T.</title>
        <authorList>
            <person name="Jiang K."/>
            <person name="Sanseverino J."/>
            <person name="Chauhan A."/>
            <person name="Lucas S."/>
            <person name="Copeland A."/>
            <person name="Lapidus A."/>
            <person name="Del Rio T.G."/>
            <person name="Dalin E."/>
            <person name="Tice H."/>
            <person name="Bruce D."/>
            <person name="Goodwin L."/>
            <person name="Pitluck S."/>
            <person name="Sims D."/>
            <person name="Brettin T."/>
            <person name="Detter J.C."/>
            <person name="Han C."/>
            <person name="Chang Y.J."/>
            <person name="Larimer F."/>
            <person name="Land M."/>
            <person name="Hauser L."/>
            <person name="Kyrpides N.C."/>
            <person name="Mikhailova N."/>
            <person name="Moser S."/>
            <person name="Jegier P."/>
            <person name="Close D."/>
            <person name="Debruyn J.M."/>
            <person name="Wang Y."/>
            <person name="Layton A.C."/>
            <person name="Allen M.S."/>
            <person name="Sayler G.S."/>
        </authorList>
    </citation>
    <scope>NUCLEOTIDE SEQUENCE [LARGE SCALE GENOMIC DNA]</scope>
    <source>
        <strain evidence="2 3">MZ1T</strain>
    </source>
</reference>
<dbReference type="eggNOG" id="ENOG5033EM5">
    <property type="taxonomic scope" value="Bacteria"/>
</dbReference>
<evidence type="ECO:0000313" key="2">
    <source>
        <dbReference type="EMBL" id="ACR02632.1"/>
    </source>
</evidence>
<evidence type="ECO:0008006" key="4">
    <source>
        <dbReference type="Google" id="ProtNLM"/>
    </source>
</evidence>
<feature type="signal peptide" evidence="1">
    <location>
        <begin position="1"/>
        <end position="28"/>
    </location>
</feature>
<accession>C4K9C1</accession>
<dbReference type="STRING" id="85643.Tmz1t_4054"/>
<proteinExistence type="predicted"/>
<dbReference type="Proteomes" id="UP000002186">
    <property type="component" value="Chromosome"/>
</dbReference>
<dbReference type="EMBL" id="CP001281">
    <property type="protein sequence ID" value="ACR02632.1"/>
    <property type="molecule type" value="Genomic_DNA"/>
</dbReference>
<dbReference type="OrthoDB" id="8527777at2"/>
<sequence>MKLRLFRLAGLMPVAALAAALHGSPVLAQTTEQAQTWPPAASGPALQARMKSIRAETDPERRMALMEEQIKALEAASQGTPAGCPMMGGQMQGGPMGAGPMMKGAAAGPGAGGMGGMMMDPRLVQEHMKMMQEHMGMMQNMMKMHPAVKPAMPN</sequence>
<feature type="chain" id="PRO_5002939711" description="Signal recognition particle protein" evidence="1">
    <location>
        <begin position="29"/>
        <end position="154"/>
    </location>
</feature>
<name>C4K9C1_THASP</name>